<proteinExistence type="predicted"/>
<name>A0AAD9UEQ0_RIDPI</name>
<dbReference type="AlphaFoldDB" id="A0AAD9UEQ0"/>
<accession>A0AAD9UEQ0</accession>
<dbReference type="EMBL" id="JAODUO010000195">
    <property type="protein sequence ID" value="KAK2186576.1"/>
    <property type="molecule type" value="Genomic_DNA"/>
</dbReference>
<evidence type="ECO:0000313" key="2">
    <source>
        <dbReference type="EMBL" id="KAK2186576.1"/>
    </source>
</evidence>
<feature type="transmembrane region" description="Helical" evidence="1">
    <location>
        <begin position="243"/>
        <end position="267"/>
    </location>
</feature>
<comment type="caution">
    <text evidence="2">The sequence shown here is derived from an EMBL/GenBank/DDBJ whole genome shotgun (WGS) entry which is preliminary data.</text>
</comment>
<dbReference type="Proteomes" id="UP001209878">
    <property type="component" value="Unassembled WGS sequence"/>
</dbReference>
<sequence length="277" mass="29990">MTNGYYRVADGEDRDNLVGLVNDIVDEDEADAMGSAPALKGAKVHSRKHVLRKSKSSLRKMDSKVLKRGRPKGAEQTVIGLPAKWKCFTKPVAFCKKDPLQKTENVSDVRVATGGQSGRGRCSLGAITVEPIVFLFMLAFGLVEPTTQAFIYYKPSLRPLLLSPLLLSFILLSPLLISPVLFSPLLLSFILLSPLLLSPLLLSPLLLSFILLSPLSSPLSTLFPALFSPLFQPSSPQPLHSALLFSPLSSALSLGLSPALFLSPLLLSLFPQPSLVF</sequence>
<protein>
    <submittedName>
        <fullName evidence="2">Uncharacterized protein</fullName>
    </submittedName>
</protein>
<organism evidence="2 3">
    <name type="scientific">Ridgeia piscesae</name>
    <name type="common">Tubeworm</name>
    <dbReference type="NCBI Taxonomy" id="27915"/>
    <lineage>
        <taxon>Eukaryota</taxon>
        <taxon>Metazoa</taxon>
        <taxon>Spiralia</taxon>
        <taxon>Lophotrochozoa</taxon>
        <taxon>Annelida</taxon>
        <taxon>Polychaeta</taxon>
        <taxon>Sedentaria</taxon>
        <taxon>Canalipalpata</taxon>
        <taxon>Sabellida</taxon>
        <taxon>Siboglinidae</taxon>
        <taxon>Ridgeia</taxon>
    </lineage>
</organism>
<feature type="transmembrane region" description="Helical" evidence="1">
    <location>
        <begin position="165"/>
        <end position="193"/>
    </location>
</feature>
<keyword evidence="3" id="KW-1185">Reference proteome</keyword>
<reference evidence="2" key="1">
    <citation type="journal article" date="2023" name="Mol. Biol. Evol.">
        <title>Third-Generation Sequencing Reveals the Adaptive Role of the Epigenome in Three Deep-Sea Polychaetes.</title>
        <authorList>
            <person name="Perez M."/>
            <person name="Aroh O."/>
            <person name="Sun Y."/>
            <person name="Lan Y."/>
            <person name="Juniper S.K."/>
            <person name="Young C.R."/>
            <person name="Angers B."/>
            <person name="Qian P.Y."/>
        </authorList>
    </citation>
    <scope>NUCLEOTIDE SEQUENCE</scope>
    <source>
        <strain evidence="2">R07B-5</strain>
    </source>
</reference>
<feature type="transmembrane region" description="Helical" evidence="1">
    <location>
        <begin position="132"/>
        <end position="153"/>
    </location>
</feature>
<evidence type="ECO:0000256" key="1">
    <source>
        <dbReference type="SAM" id="Phobius"/>
    </source>
</evidence>
<keyword evidence="1" id="KW-1133">Transmembrane helix</keyword>
<gene>
    <name evidence="2" type="ORF">NP493_195g03022</name>
</gene>
<keyword evidence="1" id="KW-0812">Transmembrane</keyword>
<evidence type="ECO:0000313" key="3">
    <source>
        <dbReference type="Proteomes" id="UP001209878"/>
    </source>
</evidence>
<keyword evidence="1" id="KW-0472">Membrane</keyword>